<dbReference type="PROSITE" id="PS00837">
    <property type="entry name" value="ALADH_PNT_2"/>
    <property type="match status" value="1"/>
</dbReference>
<keyword evidence="11" id="KW-0560">Oxidoreductase</keyword>
<sequence>MYDSKHRLIQHTRSEVMQIGVPRENWPGEARVALVPASVKKLIQSGFSVEIESGAGSQSGFPDDAYTEAGAVILTDRASLLSGSDVVLRVRRPETAEVSNLRQEAIHISFLDPFNEKELIGEMAQCGVTSVSMEMIPRSTRAQKMDALSSQANLAGYVTVIQAAYHSQKIFPMMMTPSGTIRPARVFVIGAGVAGLQAIATAKRLGARVDAFDTRPVVAEQVRSLGAKFVEIDLGEVGQTEQGYAKALTPEQIELQKEGQKKLIAVSDVVITTAQLFGRPAPRIVTRDMLLAMQPGSVVVDMAVETGGNVEGSVLNEIVDVEGVKIIGQGNLPSEVSRNASEMYSNNLTALIDDFWDTESKRFAFDPEDEIVQAAVITRGGVIVNETIAKLHS</sequence>
<evidence type="ECO:0000256" key="3">
    <source>
        <dbReference type="ARBA" id="ARBA00012943"/>
    </source>
</evidence>
<dbReference type="SUPFAM" id="SSF51735">
    <property type="entry name" value="NAD(P)-binding Rossmann-fold domains"/>
    <property type="match status" value="1"/>
</dbReference>
<evidence type="ECO:0000259" key="9">
    <source>
        <dbReference type="SMART" id="SM01002"/>
    </source>
</evidence>
<dbReference type="STRING" id="595434.RISK_001260"/>
<evidence type="ECO:0000256" key="4">
    <source>
        <dbReference type="ARBA" id="ARBA00022741"/>
    </source>
</evidence>
<dbReference type="GO" id="GO:0005886">
    <property type="term" value="C:plasma membrane"/>
    <property type="evidence" value="ECO:0007669"/>
    <property type="project" value="TreeGrafter"/>
</dbReference>
<dbReference type="GO" id="GO:0008750">
    <property type="term" value="F:proton-translocating NAD(P)+ transhydrogenase activity"/>
    <property type="evidence" value="ECO:0007669"/>
    <property type="project" value="UniProtKB-EC"/>
</dbReference>
<evidence type="ECO:0000313" key="12">
    <source>
        <dbReference type="Proteomes" id="UP000036367"/>
    </source>
</evidence>
<feature type="domain" description="Alanine dehydrogenase/pyridine nucleotide transhydrogenase N-terminal" evidence="10">
    <location>
        <begin position="20"/>
        <end position="155"/>
    </location>
</feature>
<dbReference type="InterPro" id="IPR036291">
    <property type="entry name" value="NAD(P)-bd_dom_sf"/>
</dbReference>
<organism evidence="11 12">
    <name type="scientific">Rhodopirellula islandica</name>
    <dbReference type="NCBI Taxonomy" id="595434"/>
    <lineage>
        <taxon>Bacteria</taxon>
        <taxon>Pseudomonadati</taxon>
        <taxon>Planctomycetota</taxon>
        <taxon>Planctomycetia</taxon>
        <taxon>Pirellulales</taxon>
        <taxon>Pirellulaceae</taxon>
        <taxon>Rhodopirellula</taxon>
    </lineage>
</organism>
<dbReference type="SMART" id="SM01002">
    <property type="entry name" value="AlaDh_PNT_C"/>
    <property type="match status" value="1"/>
</dbReference>
<evidence type="ECO:0000259" key="10">
    <source>
        <dbReference type="SMART" id="SM01003"/>
    </source>
</evidence>
<keyword evidence="4" id="KW-0547">Nucleotide-binding</keyword>
<dbReference type="EMBL" id="LECT01000013">
    <property type="protein sequence ID" value="KLU06696.1"/>
    <property type="molecule type" value="Genomic_DNA"/>
</dbReference>
<reference evidence="11" key="1">
    <citation type="submission" date="2015-05" db="EMBL/GenBank/DDBJ databases">
        <title>Permanent draft genome of Rhodopirellula islandicus K833.</title>
        <authorList>
            <person name="Kizina J."/>
            <person name="Richter M."/>
            <person name="Glockner F.O."/>
            <person name="Harder J."/>
        </authorList>
    </citation>
    <scope>NUCLEOTIDE SEQUENCE [LARGE SCALE GENOMIC DNA]</scope>
    <source>
        <strain evidence="11">K833</strain>
    </source>
</reference>
<evidence type="ECO:0000256" key="8">
    <source>
        <dbReference type="ARBA" id="ARBA00048202"/>
    </source>
</evidence>
<dbReference type="CDD" id="cd05304">
    <property type="entry name" value="Rubrum_tdh"/>
    <property type="match status" value="1"/>
</dbReference>
<keyword evidence="12" id="KW-1185">Reference proteome</keyword>
<dbReference type="Pfam" id="PF05222">
    <property type="entry name" value="AlaDh_PNT_N"/>
    <property type="match status" value="1"/>
</dbReference>
<evidence type="ECO:0000256" key="7">
    <source>
        <dbReference type="ARBA" id="ARBA00023027"/>
    </source>
</evidence>
<accession>A0A0J1BJF7</accession>
<keyword evidence="6" id="KW-1278">Translocase</keyword>
<dbReference type="PATRIC" id="fig|595434.4.peg.1209"/>
<dbReference type="InterPro" id="IPR007698">
    <property type="entry name" value="AlaDH/PNT_NAD(H)-bd"/>
</dbReference>
<dbReference type="SMART" id="SM01003">
    <property type="entry name" value="AlaDh_PNT_N"/>
    <property type="match status" value="1"/>
</dbReference>
<name>A0A0J1BJF7_RHOIS</name>
<comment type="function">
    <text evidence="1">The transhydrogenation between NADH and NADP is coupled to respiration and ATP hydrolysis and functions as a proton pump across the membrane.</text>
</comment>
<comment type="similarity">
    <text evidence="2">Belongs to the AlaDH/PNT family.</text>
</comment>
<protein>
    <recommendedName>
        <fullName evidence="3">proton-translocating NAD(P)(+) transhydrogenase</fullName>
        <ecNumber evidence="3">7.1.1.1</ecNumber>
    </recommendedName>
</protein>
<dbReference type="Gene3D" id="3.40.50.720">
    <property type="entry name" value="NAD(P)-binding Rossmann-like Domain"/>
    <property type="match status" value="2"/>
</dbReference>
<dbReference type="PANTHER" id="PTHR10160">
    <property type="entry name" value="NAD(P) TRANSHYDROGENASE"/>
    <property type="match status" value="1"/>
</dbReference>
<dbReference type="GO" id="GO:0016491">
    <property type="term" value="F:oxidoreductase activity"/>
    <property type="evidence" value="ECO:0007669"/>
    <property type="project" value="UniProtKB-KW"/>
</dbReference>
<dbReference type="NCBIfam" id="NF006942">
    <property type="entry name" value="PRK09424.1"/>
    <property type="match status" value="1"/>
</dbReference>
<evidence type="ECO:0000313" key="11">
    <source>
        <dbReference type="EMBL" id="KLU06696.1"/>
    </source>
</evidence>
<dbReference type="EC" id="7.1.1.1" evidence="3"/>
<proteinExistence type="inferred from homology"/>
<keyword evidence="7" id="KW-0520">NAD</keyword>
<evidence type="ECO:0000256" key="6">
    <source>
        <dbReference type="ARBA" id="ARBA00022967"/>
    </source>
</evidence>
<dbReference type="GO" id="GO:0006740">
    <property type="term" value="P:NADPH regeneration"/>
    <property type="evidence" value="ECO:0007669"/>
    <property type="project" value="TreeGrafter"/>
</dbReference>
<evidence type="ECO:0000256" key="1">
    <source>
        <dbReference type="ARBA" id="ARBA00003943"/>
    </source>
</evidence>
<evidence type="ECO:0000256" key="5">
    <source>
        <dbReference type="ARBA" id="ARBA00022857"/>
    </source>
</evidence>
<dbReference type="InterPro" id="IPR008143">
    <property type="entry name" value="Ala_DH/PNT_CS2"/>
</dbReference>
<comment type="catalytic activity">
    <reaction evidence="8">
        <text>NAD(+) + NADPH + H(+)(in) = NADH + NADP(+) + H(+)(out)</text>
        <dbReference type="Rhea" id="RHEA:47992"/>
        <dbReference type="ChEBI" id="CHEBI:15378"/>
        <dbReference type="ChEBI" id="CHEBI:57540"/>
        <dbReference type="ChEBI" id="CHEBI:57783"/>
        <dbReference type="ChEBI" id="CHEBI:57945"/>
        <dbReference type="ChEBI" id="CHEBI:58349"/>
        <dbReference type="EC" id="7.1.1.1"/>
    </reaction>
</comment>
<dbReference type="PANTHER" id="PTHR10160:SF19">
    <property type="entry name" value="PROTON-TRANSLOCATING NAD(P)(+) TRANSHYDROGENASE"/>
    <property type="match status" value="1"/>
</dbReference>
<dbReference type="InterPro" id="IPR007886">
    <property type="entry name" value="AlaDH/PNT_N"/>
</dbReference>
<gene>
    <name evidence="11" type="ORF">RISK_001260</name>
</gene>
<dbReference type="Pfam" id="PF01262">
    <property type="entry name" value="AlaDh_PNT_C"/>
    <property type="match status" value="1"/>
</dbReference>
<dbReference type="GO" id="GO:0050661">
    <property type="term" value="F:NADP binding"/>
    <property type="evidence" value="ECO:0007669"/>
    <property type="project" value="TreeGrafter"/>
</dbReference>
<comment type="caution">
    <text evidence="11">The sequence shown here is derived from an EMBL/GenBank/DDBJ whole genome shotgun (WGS) entry which is preliminary data.</text>
</comment>
<keyword evidence="5" id="KW-0521">NADP</keyword>
<dbReference type="Proteomes" id="UP000036367">
    <property type="component" value="Unassembled WGS sequence"/>
</dbReference>
<evidence type="ECO:0000256" key="2">
    <source>
        <dbReference type="ARBA" id="ARBA00005689"/>
    </source>
</evidence>
<dbReference type="AlphaFoldDB" id="A0A0J1BJF7"/>
<feature type="domain" description="Alanine dehydrogenase/pyridine nucleotide transhydrogenase NAD(H)-binding" evidence="9">
    <location>
        <begin position="164"/>
        <end position="328"/>
    </location>
</feature>
<dbReference type="SUPFAM" id="SSF52283">
    <property type="entry name" value="Formate/glycerate dehydrogenase catalytic domain-like"/>
    <property type="match status" value="1"/>
</dbReference>